<evidence type="ECO:0000313" key="3">
    <source>
        <dbReference type="Proteomes" id="UP001152519"/>
    </source>
</evidence>
<feature type="compositionally biased region" description="Basic and acidic residues" evidence="1">
    <location>
        <begin position="192"/>
        <end position="218"/>
    </location>
</feature>
<feature type="region of interest" description="Disordered" evidence="1">
    <location>
        <begin position="166"/>
        <end position="225"/>
    </location>
</feature>
<dbReference type="AlphaFoldDB" id="A0A9W4DL42"/>
<accession>A0A9W4DL42</accession>
<protein>
    <submittedName>
        <fullName evidence="2">Uncharacterized protein</fullName>
    </submittedName>
</protein>
<keyword evidence="3" id="KW-1185">Reference proteome</keyword>
<feature type="compositionally biased region" description="Basic and acidic residues" evidence="1">
    <location>
        <begin position="171"/>
        <end position="184"/>
    </location>
</feature>
<reference evidence="2" key="1">
    <citation type="submission" date="2021-05" db="EMBL/GenBank/DDBJ databases">
        <authorList>
            <person name="Arsene-Ploetze F."/>
        </authorList>
    </citation>
    <scope>NUCLEOTIDE SEQUENCE</scope>
    <source>
        <strain evidence="2">DSM 42138</strain>
    </source>
</reference>
<sequence length="321" mass="38138">MRRLQLPGQLQTARPRQPGRQPLPRRHHRLLHERGPQQHPAADLPALLRLPQRVVPGQDLAAVRGAGHGQNRRHLLRLRLAPDGLVDQRQPVRDGDLDHRHLVVMAQLRPVRHQYVQLADHVHPAGRRIQHDQLRLHGRPVELRQPQRLALHLGAPHRQRLHRVHHLPGLMDHRRADRHYQQCRRERHHRTARDSLRPMPGRAERDHGQRHPDRDLGLQRRRQPALDPQLVERTRRIRQQVPRRIGCRHQSRHRGHHLRLPRRDQPAVEHQQQWHRHQRRVRPLPGCRRCLHRQRRAGRPLELQWWQQPAVDAAVTEPAAN</sequence>
<feature type="compositionally biased region" description="Basic residues" evidence="1">
    <location>
        <begin position="245"/>
        <end position="260"/>
    </location>
</feature>
<feature type="region of interest" description="Disordered" evidence="1">
    <location>
        <begin position="245"/>
        <end position="268"/>
    </location>
</feature>
<comment type="caution">
    <text evidence="2">The sequence shown here is derived from an EMBL/GenBank/DDBJ whole genome shotgun (WGS) entry which is preliminary data.</text>
</comment>
<organism evidence="2 3">
    <name type="scientific">Actinacidiphila cocklensis</name>
    <dbReference type="NCBI Taxonomy" id="887465"/>
    <lineage>
        <taxon>Bacteria</taxon>
        <taxon>Bacillati</taxon>
        <taxon>Actinomycetota</taxon>
        <taxon>Actinomycetes</taxon>
        <taxon>Kitasatosporales</taxon>
        <taxon>Streptomycetaceae</taxon>
        <taxon>Actinacidiphila</taxon>
    </lineage>
</organism>
<dbReference type="EMBL" id="CAJSLV010000043">
    <property type="protein sequence ID" value="CAG6392152.1"/>
    <property type="molecule type" value="Genomic_DNA"/>
</dbReference>
<proteinExistence type="predicted"/>
<dbReference type="Proteomes" id="UP001152519">
    <property type="component" value="Unassembled WGS sequence"/>
</dbReference>
<evidence type="ECO:0000256" key="1">
    <source>
        <dbReference type="SAM" id="MobiDB-lite"/>
    </source>
</evidence>
<feature type="region of interest" description="Disordered" evidence="1">
    <location>
        <begin position="1"/>
        <end position="23"/>
    </location>
</feature>
<name>A0A9W4DL42_9ACTN</name>
<evidence type="ECO:0000313" key="2">
    <source>
        <dbReference type="EMBL" id="CAG6392152.1"/>
    </source>
</evidence>
<gene>
    <name evidence="2" type="ORF">SCOCK_150124</name>
</gene>